<dbReference type="EMBL" id="CAMXCT010004459">
    <property type="protein sequence ID" value="CAI4009203.1"/>
    <property type="molecule type" value="Genomic_DNA"/>
</dbReference>
<dbReference type="EMBL" id="CAMXCT020004459">
    <property type="protein sequence ID" value="CAL1162578.1"/>
    <property type="molecule type" value="Genomic_DNA"/>
</dbReference>
<gene>
    <name evidence="2" type="ORF">C1SCF055_LOCUS34576</name>
</gene>
<sequence length="1117" mass="126705">MLHMYWSSAEPMTKEVASKGALKKADEELKEELMQRLVDSKLLGAALQVSFNHDPARLPLRELPHGSWSELFLMYKSYAGVKNEPHACRATFFKWHKNGNRAFDSTRRHNMLSVQPDFRREAEISRQLFAHFTRTWRDRQIYWLAKERARVQQDLLVVIVDSYDHAKMSLPKFPNGRTPKRSLYENTRRTFLTLTGCIVHGMGLYLYTSDEGMPGGSNWTLECVMKSIDHSWARRRASNKEMPRECLHKKLSPLFHKSGMDFRIEHIDTVRNWCQLMPTSSTLKNAYRGRKSDEETNMKVPQSFSFMCREDMPGQGHGIQTDDNVPRRLRTQGDLRDVFAMVESYMSDTVLIQPPLLVYPTAFQSSTERYFNEVNRTEHVVQQSLDSDRAADLAAIADAISKDFPHMERSVRYYRSLIDQGRPRKPYSRIGFLEAGPMVQPPMGNIQLGAEPPEPRNHWLQVIAKTNLGQHVQDVLGDPAVKKQVLQRLTIDRFENIDPKPTLTLVPQNSLAEFWLPLTAFCVGQDAKNGVGFVTSEKQAPSDLDLLGAIGQAVDVELRAAKAKPGASKALKDLLSKCITEFNKLCTIKKHRIDTARKALIYNLSLDADLGAIMRAAEEFSWERIPFILEIRGASVEEFIAQSQDRQKNAYAKSMTAAFQNWVQQLQSDQVTFESQRIMSEKESAKRRTKLIGQLEELHKRAWDLVGTYLASNLRFFAGAAKEAESTVLPLLTSYVDEAFADIPECRSTDDHGVVLWINLPCCGVVPLHKYEWCVTAVSNILALYRRNGIAFVVHANRGQVAERAGKLKVFFVDEDVKDEPDELMGLIKKDEMESGSDDEQEAAGPNQEDSDIRDMKYRLEKDLSLKERQLVIRNITWVFDKDSVYGRRDGAITGLAVIHRDRANAFKTSPGYRSGVIHDVQMLQRAQMFQPPAQQNRQNLPHLGRAFTDTQEMKQVAGGTDIVKRTLASFIPPSMHTTMILDLLAYDAFPALAALEEVASSKRMMCGSVVLNAAPGTLQTRVANALYESCRNGSAVLPNFPEYEPVVKALQENNTIDNSVGYKVCVAKCGRLLVLQSLARRWTEYEGTKDRAHELIVEHNKGFNVDGDYMEDDERP</sequence>
<evidence type="ECO:0000313" key="2">
    <source>
        <dbReference type="EMBL" id="CAI4009203.1"/>
    </source>
</evidence>
<name>A0A9P1DFN1_9DINO</name>
<keyword evidence="4" id="KW-1185">Reference proteome</keyword>
<dbReference type="EMBL" id="CAMXCT030004459">
    <property type="protein sequence ID" value="CAL4796515.1"/>
    <property type="molecule type" value="Genomic_DNA"/>
</dbReference>
<protein>
    <submittedName>
        <fullName evidence="2">Uncharacterized protein</fullName>
    </submittedName>
</protein>
<reference evidence="2" key="1">
    <citation type="submission" date="2022-10" db="EMBL/GenBank/DDBJ databases">
        <authorList>
            <person name="Chen Y."/>
            <person name="Dougan E. K."/>
            <person name="Chan C."/>
            <person name="Rhodes N."/>
            <person name="Thang M."/>
        </authorList>
    </citation>
    <scope>NUCLEOTIDE SEQUENCE</scope>
</reference>
<dbReference type="Proteomes" id="UP001152797">
    <property type="component" value="Unassembled WGS sequence"/>
</dbReference>
<feature type="region of interest" description="Disordered" evidence="1">
    <location>
        <begin position="831"/>
        <end position="854"/>
    </location>
</feature>
<dbReference type="AlphaFoldDB" id="A0A9P1DFN1"/>
<organism evidence="2">
    <name type="scientific">Cladocopium goreaui</name>
    <dbReference type="NCBI Taxonomy" id="2562237"/>
    <lineage>
        <taxon>Eukaryota</taxon>
        <taxon>Sar</taxon>
        <taxon>Alveolata</taxon>
        <taxon>Dinophyceae</taxon>
        <taxon>Suessiales</taxon>
        <taxon>Symbiodiniaceae</taxon>
        <taxon>Cladocopium</taxon>
    </lineage>
</organism>
<evidence type="ECO:0000256" key="1">
    <source>
        <dbReference type="SAM" id="MobiDB-lite"/>
    </source>
</evidence>
<accession>A0A9P1DFN1</accession>
<reference evidence="3 4" key="2">
    <citation type="submission" date="2024-05" db="EMBL/GenBank/DDBJ databases">
        <authorList>
            <person name="Chen Y."/>
            <person name="Shah S."/>
            <person name="Dougan E. K."/>
            <person name="Thang M."/>
            <person name="Chan C."/>
        </authorList>
    </citation>
    <scope>NUCLEOTIDE SEQUENCE [LARGE SCALE GENOMIC DNA]</scope>
</reference>
<evidence type="ECO:0000313" key="3">
    <source>
        <dbReference type="EMBL" id="CAL4796515.1"/>
    </source>
</evidence>
<proteinExistence type="predicted"/>
<evidence type="ECO:0000313" key="4">
    <source>
        <dbReference type="Proteomes" id="UP001152797"/>
    </source>
</evidence>
<comment type="caution">
    <text evidence="2">The sequence shown here is derived from an EMBL/GenBank/DDBJ whole genome shotgun (WGS) entry which is preliminary data.</text>
</comment>
<dbReference type="OrthoDB" id="6110576at2759"/>